<dbReference type="Pfam" id="PF06985">
    <property type="entry name" value="HET"/>
    <property type="match status" value="1"/>
</dbReference>
<dbReference type="EMBL" id="JBANRG010000037">
    <property type="protein sequence ID" value="KAK7448766.1"/>
    <property type="molecule type" value="Genomic_DNA"/>
</dbReference>
<gene>
    <name evidence="2" type="ORF">VKT23_013498</name>
</gene>
<dbReference type="PANTHER" id="PTHR10622:SF12">
    <property type="entry name" value="HET DOMAIN-CONTAINING PROTEIN"/>
    <property type="match status" value="1"/>
</dbReference>
<protein>
    <recommendedName>
        <fullName evidence="1">Heterokaryon incompatibility domain-containing protein</fullName>
    </recommendedName>
</protein>
<dbReference type="InterPro" id="IPR010730">
    <property type="entry name" value="HET"/>
</dbReference>
<evidence type="ECO:0000259" key="1">
    <source>
        <dbReference type="Pfam" id="PF06985"/>
    </source>
</evidence>
<keyword evidence="3" id="KW-1185">Reference proteome</keyword>
<evidence type="ECO:0000313" key="3">
    <source>
        <dbReference type="Proteomes" id="UP001498398"/>
    </source>
</evidence>
<reference evidence="2 3" key="1">
    <citation type="submission" date="2024-01" db="EMBL/GenBank/DDBJ databases">
        <title>A draft genome for the cacao thread blight pathogen Marasmiellus scandens.</title>
        <authorList>
            <person name="Baruah I.K."/>
            <person name="Leung J."/>
            <person name="Bukari Y."/>
            <person name="Amoako-Attah I."/>
            <person name="Meinhardt L.W."/>
            <person name="Bailey B.A."/>
            <person name="Cohen S.P."/>
        </authorList>
    </citation>
    <scope>NUCLEOTIDE SEQUENCE [LARGE SCALE GENOMIC DNA]</scope>
    <source>
        <strain evidence="2 3">GH-19</strain>
    </source>
</reference>
<sequence length="731" mass="83890">MRLLNTETYRVEEFYTRTDIPPYAILSHTWEKEEVTFQDIRNLEVAKTSAGWLKVERACLYARERTFEWIWIDTCCIDKSSSAELSEALNSMYQYYTDAEICYVYLSDALSGQDPRDASSRFRSSRWFTRGWTLQELLAPMYAVFLDTDWKEIGTRWSLRDVLSAITSVPIEIFEGRNDIDDFSIAQKMSWAAFRETARPEDEAYCLMGIFNVNMPPIYGEGGTKAFMRLQQEIIKISDDRSIFVWSSLASSDSEPRGLLARSPKEFWASGQVIMSKAELTGDKSSFSFGNNGLHIYLPLQIVPAEDSSTQNPIFLASLHCQRKDTAGDDYLSIYLEKIGMQQYVRCYPDEVAITSSSSIKESTEVVVKETSLPRRTRRKEIPTMDFDDSDAFKIHFELSSSAEHLFAINHNLRGSGTSESYPSGIREYSVYEPMQSLDENEGHICMFNMGSRNDGGVIETVAIIPSLDRANLGKQWPILPADRILYPLKSGFLHIHLHMGGRQRKVVISHGSAQECQNNQQLVLLPPPSQGYVVPKIVILDTPYSTGRATFSLENAFPPNFFDRGLMTSNYQGYIYVPSDANTPRLLTYRQSGEQVVQWQQFYIAVGFHDSESSEEALNWVDVLFSLQHFKEENRPEDIEGIDNIISDSRLEVEEVWKFYLDSGHWKTKQDSASAGIKYAQHEKHCLTATIYDTQDTNLQLEPRSHLLDVDLERLWWDPQSQQWRSDYDY</sequence>
<dbReference type="PANTHER" id="PTHR10622">
    <property type="entry name" value="HET DOMAIN-CONTAINING PROTEIN"/>
    <property type="match status" value="1"/>
</dbReference>
<feature type="domain" description="Heterokaryon incompatibility" evidence="1">
    <location>
        <begin position="23"/>
        <end position="110"/>
    </location>
</feature>
<comment type="caution">
    <text evidence="2">The sequence shown here is derived from an EMBL/GenBank/DDBJ whole genome shotgun (WGS) entry which is preliminary data.</text>
</comment>
<evidence type="ECO:0000313" key="2">
    <source>
        <dbReference type="EMBL" id="KAK7448766.1"/>
    </source>
</evidence>
<dbReference type="Proteomes" id="UP001498398">
    <property type="component" value="Unassembled WGS sequence"/>
</dbReference>
<proteinExistence type="predicted"/>
<name>A0ABR1J3V3_9AGAR</name>
<organism evidence="2 3">
    <name type="scientific">Marasmiellus scandens</name>
    <dbReference type="NCBI Taxonomy" id="2682957"/>
    <lineage>
        <taxon>Eukaryota</taxon>
        <taxon>Fungi</taxon>
        <taxon>Dikarya</taxon>
        <taxon>Basidiomycota</taxon>
        <taxon>Agaricomycotina</taxon>
        <taxon>Agaricomycetes</taxon>
        <taxon>Agaricomycetidae</taxon>
        <taxon>Agaricales</taxon>
        <taxon>Marasmiineae</taxon>
        <taxon>Omphalotaceae</taxon>
        <taxon>Marasmiellus</taxon>
    </lineage>
</organism>
<accession>A0ABR1J3V3</accession>